<feature type="active site" description="Proton donor; for dehydratase activity" evidence="7">
    <location>
        <position position="990"/>
    </location>
</feature>
<dbReference type="Pfam" id="PF00550">
    <property type="entry name" value="PP-binding"/>
    <property type="match status" value="1"/>
</dbReference>
<feature type="region of interest" description="Disordered" evidence="8">
    <location>
        <begin position="333"/>
        <end position="359"/>
    </location>
</feature>
<sequence length="2262" mass="247629">MPLRGGHFLKEDLGVFDAPFFNVTPAEAEAMDPQQRLLLETSYRALENAGVTISRCAGSKTSVYTATFTDDYKSVLMDAPDNIPKYAATGLSGSMLANRISWFYDFRGPSMNLDSACSSSLSALHIACQDLHIGTSTMALVGGCNLVFHPDFMLIMSNMGFLSTDSRCQSFDHKANGYARGDGIGASSSRTQVWSASTLRSIPRGFISGSQQRLFHGQALACDGLVYVNSFGFGGSNAVVILDDALHYLAQNGLDGHHRTTDLTTYPTKILSRGTTEAPPPRLLVWSAADETSLRSMLGAYEQFFADQSSHLHTPNAFVDLVHTLTSRRTRHNWRSSAVTTKEDNLRSLQKSSSKPVRATPTPGSIAYIFTGQGAQYAKMGCGLLALRFFRNRFEQLDKILGELQCGWSLLELLRDPDARVDEPEYSQTYSTALQIAVVDFFMHVGAVPSAVVGHSSGEIAAAYCAGAIGDRTALRIAFHRGRLAQRLPQLHAVPQGMLAAAVSEEQVQPYVDRLGRVVDQRRVQIGCVNSPTSITLTGDKDQLEMLRSWLEKDGHFARMLRVNVAYHSTFMESIKDAYLAALRDMDGDPVEEPRVPMISTVTGQAVPPRMLRDPVYWVRNMVSRVRFATGIALLAVLSGRAPRKHLGSKFQSLSGITTLLEIGPHSTLQGPLRDIVKELEVQRQVTYDHALDRKTDAGKGVLECIGRLWSQGHSIDLRRANGLSDQSLVVRTDLPEYTFNHTHRHWFEDRLSSAFRFRTHGPHELLGIRTVDSNAYEARWRNILRLEDLPWLEDHQISDSILFPAAGMLAMAIQAAQQLASARQDQKVSGFELHEIWFLNALQVPDSAQGVETQVTLSHAGHRGGTHDATWYTFKVFTFTLRRECIEHAHGTIRVDMARVDQPDHTSAPWAHHQQTAKQIRESCDTALESEMLYGNIRENGVNYGPKFQTLENLRIDRRGRAVADIHPWSGKSDFPRQSSYVMHPATMDGLLQLVFPALNEGGSRSLPAMVPSYVKRLAIAAARRGQSDAAGDQPLLATTRSSMHGYNGTQSDVVALSRLDGQVVCAIDGYQTKFVASINDESVAERAARPLHSQVVWLPDLDLMTNEQTRLFCAQSQQQDSGDRQKLVPDCLTRFASLLTHKNPLLRILHIGGRTADLASCTQALSASSERPPWVQYDYITHSQEELALAEAHCERLGQNIGLKCLQWDQDPITQRFEPSFYDLVVISQPLAPEQDMLNSLNSIRRLIKADGRLILTGIHITPPEGNSPVSSQPAGARPCLSPQNATSSSCSEEQLSEILARSQFTGIEVHLPDNSLSHPRETGVVISRPRTQAVEAKDLDMPPVLIITDGKTGAQGTFAEQLRRQILGVAADLEVSISPFLEAVAGKEPQGRVCISLLEYHRTFLTTLTEAEFNALKEMLTLTNDVIWVVQDEQTPRRPEFHLVDGFARSLRSENGQLKFVKLALATRGQTHADVSATVATVLRQAVRSPLDDMEFEYEERNGLLEISRVVQSRRLDASIRGSTASQQVRTIELGREGPCLEAKLTKPGFPDSMRFEEVEEVPPTPCDLDESEILVHVHAVGVSPADYRIASGQAPDEDGETGIFSEGAGEVLQAGSRSGFQAGDRVLLRCPACCRTVLRLPAAFAAPLPPHVSFVEAAALPTAGLLALYALRTLGRISPDDFVLVRHAATGTGQLAVHLAQLMGAKVFVTEDSPDKREMLRAKYNLPLELILSENEGGFEIANAIRQATPDGGADLVLNFDSQELEASLDALAPFGTLVNLDLSRDLPPDHPRLKPAVVQNLLRQLSQLMLDGLVVPVTPLRVLGASDLSKALQLVQRGQIFGRIVLDLGPGQSVSARMCNKPMYEFDANATYVIAGGFGGLGRSICRWMASRGARNLLALSRSGARTEPARQLVQELRALGVTIVAPTCDIIQPDSLAEVLKEHASTLPPIRGCIQCTMVLRDAVFTNMSYEDFVLSTHPKVFGSWNLHALLPKRMDFFVLLSSIGGVLGAPSQANYCAGNTYKDALARYRVQLGEPAVAIDLGMMVGEGVVAETAGMLDSLRRLGYFMDVTPADLHALLTHYCGAPRPSTASPTEAQVVVGIECPAAMEAKGFDPPYWMQRPYFRPLHLVNSHLPTTRPMPSASPAGPAAARRAAGKPGADAAAVLRANPSVAAAAAQIMQWVVAKLAQILGLPVEEIAVDRPVHANGINSLVAVELRNWFGKRIGADVAVFEILGNMTLAELSRLAAEKTRFRGR</sequence>
<dbReference type="GO" id="GO:0016491">
    <property type="term" value="F:oxidoreductase activity"/>
    <property type="evidence" value="ECO:0007669"/>
    <property type="project" value="UniProtKB-KW"/>
</dbReference>
<evidence type="ECO:0000256" key="1">
    <source>
        <dbReference type="ARBA" id="ARBA00022450"/>
    </source>
</evidence>
<keyword evidence="13" id="KW-1185">Reference proteome</keyword>
<dbReference type="InterPro" id="IPR020841">
    <property type="entry name" value="PKS_Beta-ketoAc_synthase_dom"/>
</dbReference>
<dbReference type="SUPFAM" id="SSF47336">
    <property type="entry name" value="ACP-like"/>
    <property type="match status" value="1"/>
</dbReference>
<evidence type="ECO:0000256" key="5">
    <source>
        <dbReference type="ARBA" id="ARBA00023268"/>
    </source>
</evidence>
<dbReference type="InterPro" id="IPR020806">
    <property type="entry name" value="PKS_PP-bd"/>
</dbReference>
<dbReference type="Gene3D" id="3.40.366.10">
    <property type="entry name" value="Malonyl-Coenzyme A Acyl Carrier Protein, domain 2"/>
    <property type="match status" value="1"/>
</dbReference>
<keyword evidence="4" id="KW-0560">Oxidoreductase</keyword>
<dbReference type="Pfam" id="PF00698">
    <property type="entry name" value="Acyl_transf_1"/>
    <property type="match status" value="1"/>
</dbReference>
<dbReference type="PROSITE" id="PS52019">
    <property type="entry name" value="PKS_MFAS_DH"/>
    <property type="match status" value="1"/>
</dbReference>
<proteinExistence type="predicted"/>
<dbReference type="SMART" id="SM00826">
    <property type="entry name" value="PKS_DH"/>
    <property type="match status" value="1"/>
</dbReference>
<dbReference type="PROSITE" id="PS52004">
    <property type="entry name" value="KS3_2"/>
    <property type="match status" value="1"/>
</dbReference>
<dbReference type="InterPro" id="IPR056501">
    <property type="entry name" value="NAD-bd_HRPKS_sdrA"/>
</dbReference>
<dbReference type="Pfam" id="PF08659">
    <property type="entry name" value="KR"/>
    <property type="match status" value="1"/>
</dbReference>
<evidence type="ECO:0000259" key="11">
    <source>
        <dbReference type="PROSITE" id="PS52019"/>
    </source>
</evidence>
<dbReference type="InterPro" id="IPR049900">
    <property type="entry name" value="PKS_mFAS_DH"/>
</dbReference>
<dbReference type="SUPFAM" id="SSF55048">
    <property type="entry name" value="Probable ACP-binding domain of malonyl-CoA ACP transacylase"/>
    <property type="match status" value="1"/>
</dbReference>
<dbReference type="SUPFAM" id="SSF51735">
    <property type="entry name" value="NAD(P)-binding Rossmann-fold domains"/>
    <property type="match status" value="2"/>
</dbReference>
<dbReference type="Pfam" id="PF00109">
    <property type="entry name" value="ketoacyl-synt"/>
    <property type="match status" value="1"/>
</dbReference>
<dbReference type="SUPFAM" id="SSF53901">
    <property type="entry name" value="Thiolase-like"/>
    <property type="match status" value="1"/>
</dbReference>
<dbReference type="InterPro" id="IPR049552">
    <property type="entry name" value="PKS_DH_N"/>
</dbReference>
<evidence type="ECO:0000259" key="10">
    <source>
        <dbReference type="PROSITE" id="PS52004"/>
    </source>
</evidence>
<dbReference type="GO" id="GO:0004315">
    <property type="term" value="F:3-oxoacyl-[acyl-carrier-protein] synthase activity"/>
    <property type="evidence" value="ECO:0007669"/>
    <property type="project" value="InterPro"/>
</dbReference>
<dbReference type="EMBL" id="KZ825214">
    <property type="protein sequence ID" value="PYI14346.1"/>
    <property type="molecule type" value="Genomic_DNA"/>
</dbReference>
<dbReference type="PROSITE" id="PS50075">
    <property type="entry name" value="CARRIER"/>
    <property type="match status" value="1"/>
</dbReference>
<dbReference type="CDD" id="cd00833">
    <property type="entry name" value="PKS"/>
    <property type="match status" value="1"/>
</dbReference>
<evidence type="ECO:0000256" key="6">
    <source>
        <dbReference type="ARBA" id="ARBA00023315"/>
    </source>
</evidence>
<dbReference type="InterPro" id="IPR029063">
    <property type="entry name" value="SAM-dependent_MTases_sf"/>
</dbReference>
<dbReference type="Gene3D" id="3.90.180.10">
    <property type="entry name" value="Medium-chain alcohol dehydrogenases, catalytic domain"/>
    <property type="match status" value="1"/>
</dbReference>
<evidence type="ECO:0000256" key="3">
    <source>
        <dbReference type="ARBA" id="ARBA00022679"/>
    </source>
</evidence>
<evidence type="ECO:0000256" key="4">
    <source>
        <dbReference type="ARBA" id="ARBA00023002"/>
    </source>
</evidence>
<dbReference type="GO" id="GO:0004312">
    <property type="term" value="F:fatty acid synthase activity"/>
    <property type="evidence" value="ECO:0007669"/>
    <property type="project" value="TreeGrafter"/>
</dbReference>
<dbReference type="Pfam" id="PF08240">
    <property type="entry name" value="ADH_N"/>
    <property type="match status" value="1"/>
</dbReference>
<dbReference type="Gene3D" id="3.40.50.150">
    <property type="entry name" value="Vaccinia Virus protein VP39"/>
    <property type="match status" value="1"/>
</dbReference>
<evidence type="ECO:0000256" key="7">
    <source>
        <dbReference type="PROSITE-ProRule" id="PRU01363"/>
    </source>
</evidence>
<keyword evidence="6" id="KW-0012">Acyltransferase</keyword>
<dbReference type="GO" id="GO:0031177">
    <property type="term" value="F:phosphopantetheine binding"/>
    <property type="evidence" value="ECO:0007669"/>
    <property type="project" value="InterPro"/>
</dbReference>
<name>A0A2V5I3Z6_ASPV1</name>
<dbReference type="InterPro" id="IPR016036">
    <property type="entry name" value="Malonyl_transacylase_ACP-bd"/>
</dbReference>
<evidence type="ECO:0000256" key="2">
    <source>
        <dbReference type="ARBA" id="ARBA00022553"/>
    </source>
</evidence>
<feature type="active site" description="Proton acceptor; for dehydratase activity" evidence="7">
    <location>
        <position position="796"/>
    </location>
</feature>
<dbReference type="InterPro" id="IPR036291">
    <property type="entry name" value="NAD(P)-bd_dom_sf"/>
</dbReference>
<evidence type="ECO:0000313" key="12">
    <source>
        <dbReference type="EMBL" id="PYI14346.1"/>
    </source>
</evidence>
<dbReference type="InterPro" id="IPR020807">
    <property type="entry name" value="PKS_DH"/>
</dbReference>
<dbReference type="InterPro" id="IPR020843">
    <property type="entry name" value="ER"/>
</dbReference>
<dbReference type="Gene3D" id="3.30.70.3290">
    <property type="match status" value="1"/>
</dbReference>
<dbReference type="InterPro" id="IPR013968">
    <property type="entry name" value="PKS_KR"/>
</dbReference>
<dbReference type="SMART" id="SM00822">
    <property type="entry name" value="PKS_KR"/>
    <property type="match status" value="1"/>
</dbReference>
<keyword evidence="3" id="KW-0808">Transferase</keyword>
<dbReference type="InterPro" id="IPR042104">
    <property type="entry name" value="PKS_dehydratase_sf"/>
</dbReference>
<dbReference type="SMART" id="SM00823">
    <property type="entry name" value="PKS_PP"/>
    <property type="match status" value="1"/>
</dbReference>
<dbReference type="Gene3D" id="3.40.47.10">
    <property type="match status" value="1"/>
</dbReference>
<dbReference type="GO" id="GO:0006633">
    <property type="term" value="P:fatty acid biosynthetic process"/>
    <property type="evidence" value="ECO:0007669"/>
    <property type="project" value="InterPro"/>
</dbReference>
<evidence type="ECO:0000256" key="8">
    <source>
        <dbReference type="SAM" id="MobiDB-lite"/>
    </source>
</evidence>
<evidence type="ECO:0000259" key="9">
    <source>
        <dbReference type="PROSITE" id="PS50075"/>
    </source>
</evidence>
<dbReference type="Proteomes" id="UP000249829">
    <property type="component" value="Unassembled WGS sequence"/>
</dbReference>
<dbReference type="SMART" id="SM00825">
    <property type="entry name" value="PKS_KS"/>
    <property type="match status" value="1"/>
</dbReference>
<feature type="region of interest" description="N-terminal hotdog fold" evidence="7">
    <location>
        <begin position="764"/>
        <end position="901"/>
    </location>
</feature>
<dbReference type="InterPro" id="IPR013154">
    <property type="entry name" value="ADH-like_N"/>
</dbReference>
<dbReference type="CDD" id="cd05195">
    <property type="entry name" value="enoyl_red"/>
    <property type="match status" value="1"/>
</dbReference>
<keyword evidence="5" id="KW-0511">Multifunctional enzyme</keyword>
<dbReference type="InterPro" id="IPR018201">
    <property type="entry name" value="Ketoacyl_synth_AS"/>
</dbReference>
<dbReference type="Gene3D" id="3.10.129.110">
    <property type="entry name" value="Polyketide synthase dehydratase"/>
    <property type="match status" value="1"/>
</dbReference>
<feature type="region of interest" description="Disordered" evidence="8">
    <location>
        <begin position="1264"/>
        <end position="1290"/>
    </location>
</feature>
<reference evidence="12 13" key="1">
    <citation type="submission" date="2018-02" db="EMBL/GenBank/DDBJ databases">
        <title>The genomes of Aspergillus section Nigri reveals drivers in fungal speciation.</title>
        <authorList>
            <consortium name="DOE Joint Genome Institute"/>
            <person name="Vesth T.C."/>
            <person name="Nybo J."/>
            <person name="Theobald S."/>
            <person name="Brandl J."/>
            <person name="Frisvad J.C."/>
            <person name="Nielsen K.F."/>
            <person name="Lyhne E.K."/>
            <person name="Kogle M.E."/>
            <person name="Kuo A."/>
            <person name="Riley R."/>
            <person name="Clum A."/>
            <person name="Nolan M."/>
            <person name="Lipzen A."/>
            <person name="Salamov A."/>
            <person name="Henrissat B."/>
            <person name="Wiebenga A."/>
            <person name="De vries R.P."/>
            <person name="Grigoriev I.V."/>
            <person name="Mortensen U.H."/>
            <person name="Andersen M.R."/>
            <person name="Baker S.E."/>
        </authorList>
    </citation>
    <scope>NUCLEOTIDE SEQUENCE [LARGE SCALE GENOMIC DNA]</scope>
    <source>
        <strain evidence="12 13">CBS 115571</strain>
    </source>
</reference>
<dbReference type="InterPro" id="IPR011032">
    <property type="entry name" value="GroES-like_sf"/>
</dbReference>
<feature type="region of interest" description="C-terminal hotdog fold" evidence="7">
    <location>
        <begin position="926"/>
        <end position="1083"/>
    </location>
</feature>
<keyword evidence="1" id="KW-0596">Phosphopantetheine</keyword>
<keyword evidence="2" id="KW-0597">Phosphoprotein</keyword>
<dbReference type="InterPro" id="IPR001227">
    <property type="entry name" value="Ac_transferase_dom_sf"/>
</dbReference>
<dbReference type="SUPFAM" id="SSF53335">
    <property type="entry name" value="S-adenosyl-L-methionine-dependent methyltransferases"/>
    <property type="match status" value="1"/>
</dbReference>
<feature type="domain" description="PKS/mFAS DH" evidence="11">
    <location>
        <begin position="764"/>
        <end position="1083"/>
    </location>
</feature>
<dbReference type="InterPro" id="IPR036736">
    <property type="entry name" value="ACP-like_sf"/>
</dbReference>
<dbReference type="Pfam" id="PF21089">
    <property type="entry name" value="PKS_DH_N"/>
    <property type="match status" value="1"/>
</dbReference>
<dbReference type="SMART" id="SM00829">
    <property type="entry name" value="PKS_ER"/>
    <property type="match status" value="1"/>
</dbReference>
<dbReference type="InterPro" id="IPR050091">
    <property type="entry name" value="PKS_NRPS_Biosynth_Enz"/>
</dbReference>
<dbReference type="InterPro" id="IPR009081">
    <property type="entry name" value="PP-bd_ACP"/>
</dbReference>
<dbReference type="GO" id="GO:0044550">
    <property type="term" value="P:secondary metabolite biosynthetic process"/>
    <property type="evidence" value="ECO:0007669"/>
    <property type="project" value="TreeGrafter"/>
</dbReference>
<organism evidence="12 13">
    <name type="scientific">Aspergillus violaceofuscus (strain CBS 115571)</name>
    <dbReference type="NCBI Taxonomy" id="1450538"/>
    <lineage>
        <taxon>Eukaryota</taxon>
        <taxon>Fungi</taxon>
        <taxon>Dikarya</taxon>
        <taxon>Ascomycota</taxon>
        <taxon>Pezizomycotina</taxon>
        <taxon>Eurotiomycetes</taxon>
        <taxon>Eurotiomycetidae</taxon>
        <taxon>Eurotiales</taxon>
        <taxon>Aspergillaceae</taxon>
        <taxon>Aspergillus</taxon>
    </lineage>
</organism>
<dbReference type="InterPro" id="IPR014030">
    <property type="entry name" value="Ketoacyl_synth_N"/>
</dbReference>
<dbReference type="InterPro" id="IPR049551">
    <property type="entry name" value="PKS_DH_C"/>
</dbReference>
<dbReference type="InterPro" id="IPR057326">
    <property type="entry name" value="KR_dom"/>
</dbReference>
<dbReference type="Pfam" id="PF23114">
    <property type="entry name" value="NAD-bd_HRPKS_sdrA"/>
    <property type="match status" value="1"/>
</dbReference>
<accession>A0A2V5I3Z6</accession>
<dbReference type="SUPFAM" id="SSF52151">
    <property type="entry name" value="FabD/lysophospholipase-like"/>
    <property type="match status" value="1"/>
</dbReference>
<dbReference type="OMA" id="MLIMSNM"/>
<gene>
    <name evidence="12" type="ORF">BO99DRAFT_437437</name>
</gene>
<feature type="domain" description="Carrier" evidence="9">
    <location>
        <begin position="2180"/>
        <end position="2257"/>
    </location>
</feature>
<dbReference type="Gene3D" id="1.10.1200.10">
    <property type="entry name" value="ACP-like"/>
    <property type="match status" value="1"/>
</dbReference>
<dbReference type="InterPro" id="IPR016035">
    <property type="entry name" value="Acyl_Trfase/lysoPLipase"/>
</dbReference>
<dbReference type="InterPro" id="IPR016039">
    <property type="entry name" value="Thiolase-like"/>
</dbReference>
<dbReference type="PANTHER" id="PTHR43775:SF29">
    <property type="entry name" value="ASPERFURANONE POLYKETIDE SYNTHASE AFOG-RELATED"/>
    <property type="match status" value="1"/>
</dbReference>
<protein>
    <submittedName>
        <fullName evidence="12">Uncharacterized protein</fullName>
    </submittedName>
</protein>
<dbReference type="PROSITE" id="PS00606">
    <property type="entry name" value="KS3_1"/>
    <property type="match status" value="1"/>
</dbReference>
<dbReference type="STRING" id="1450538.A0A2V5I3Z6"/>
<feature type="domain" description="Ketosynthase family 3 (KS3)" evidence="10">
    <location>
        <begin position="1"/>
        <end position="455"/>
    </location>
</feature>
<dbReference type="Gene3D" id="3.40.50.720">
    <property type="entry name" value="NAD(P)-binding Rossmann-like Domain"/>
    <property type="match status" value="1"/>
</dbReference>
<dbReference type="SUPFAM" id="SSF50129">
    <property type="entry name" value="GroES-like"/>
    <property type="match status" value="1"/>
</dbReference>
<dbReference type="InterPro" id="IPR014043">
    <property type="entry name" value="Acyl_transferase_dom"/>
</dbReference>
<dbReference type="PANTHER" id="PTHR43775">
    <property type="entry name" value="FATTY ACID SYNTHASE"/>
    <property type="match status" value="1"/>
</dbReference>
<evidence type="ECO:0000313" key="13">
    <source>
        <dbReference type="Proteomes" id="UP000249829"/>
    </source>
</evidence>
<dbReference type="SMART" id="SM00827">
    <property type="entry name" value="PKS_AT"/>
    <property type="match status" value="1"/>
</dbReference>
<dbReference type="Pfam" id="PF14765">
    <property type="entry name" value="PS-DH"/>
    <property type="match status" value="1"/>
</dbReference>